<dbReference type="EMBL" id="JAQNDN010000019">
    <property type="protein sequence ID" value="MDC0672370.1"/>
    <property type="molecule type" value="Genomic_DNA"/>
</dbReference>
<sequence length="503" mass="55721">MSHPNRKRSLLLAAGGLKTAFQAGVLQVWLDEAGVRFDHADGCGAGMLNLAMVCQGMSGAHIADRWCEASPGLAVDFDWTAFPRLLHSPALVAADVLRERVFHQFGLDFAAIRRSKRTATFNLYNFTRQRLTVVPQDEITEDHLMAGLALPMWFPPVEIGEERYIESVFVTGANVEEAIRRGADELWIIWTISERGEWQDGFVANYFQIMEAAANGHLQQNLARIEANNAAITAGRVGEFGRTIDVKLLRAEVPIHYLLNLSHDRLVEAVQQGVEAGRAFCRHHGVPLGPPHARSMPTRPAASVQFEEEMRGHLALGETDPARGATSSARNAFSVRLRIETGDIERFVTDPAHRASATGTATCAALGGELPITDGTFQLLVDEPDPRHKRMRYQLHFRDRAGRPLTLMGHKVVEDDPGLDVWRDNTTLYTQLLDGHGDPGAAKVCGAGILYIHPLDFLRQLSTMRGEGPGTSERIRALSRFGRLFWGKLWDVYARQVLAYGPL</sequence>
<comment type="caution">
    <text evidence="7">Lacks conserved residue(s) required for the propagation of feature annotation.</text>
</comment>
<dbReference type="Pfam" id="PF01734">
    <property type="entry name" value="Patatin"/>
    <property type="match status" value="1"/>
</dbReference>
<dbReference type="Gene3D" id="3.40.1090.10">
    <property type="entry name" value="Cytosolic phospholipase A2 catalytic domain"/>
    <property type="match status" value="1"/>
</dbReference>
<comment type="similarity">
    <text evidence="2">Belongs to the GMC oxidoreductase family.</text>
</comment>
<organism evidence="9 10">
    <name type="scientific">Nannocystis radixulma</name>
    <dbReference type="NCBI Taxonomy" id="2995305"/>
    <lineage>
        <taxon>Bacteria</taxon>
        <taxon>Pseudomonadati</taxon>
        <taxon>Myxococcota</taxon>
        <taxon>Polyangia</taxon>
        <taxon>Nannocystales</taxon>
        <taxon>Nannocystaceae</taxon>
        <taxon>Nannocystis</taxon>
    </lineage>
</organism>
<keyword evidence="6" id="KW-0443">Lipid metabolism</keyword>
<evidence type="ECO:0000259" key="8">
    <source>
        <dbReference type="PROSITE" id="PS51635"/>
    </source>
</evidence>
<evidence type="ECO:0000313" key="10">
    <source>
        <dbReference type="Proteomes" id="UP001217838"/>
    </source>
</evidence>
<evidence type="ECO:0000256" key="4">
    <source>
        <dbReference type="ARBA" id="ARBA00022827"/>
    </source>
</evidence>
<evidence type="ECO:0000256" key="2">
    <source>
        <dbReference type="ARBA" id="ARBA00010790"/>
    </source>
</evidence>
<name>A0ABT5BFI0_9BACT</name>
<proteinExistence type="inferred from homology"/>
<keyword evidence="5" id="KW-0560">Oxidoreductase</keyword>
<protein>
    <submittedName>
        <fullName evidence="9">Patatin-like phospholipase family protein</fullName>
    </submittedName>
</protein>
<dbReference type="InterPro" id="IPR002641">
    <property type="entry name" value="PNPLA_dom"/>
</dbReference>
<dbReference type="PANTHER" id="PTHR47470:SF1">
    <property type="entry name" value="FAD-DEPENDENT OXIDOREDUCTASE 2 FAD BINDING DOMAIN-CONTAINING PROTEIN"/>
    <property type="match status" value="1"/>
</dbReference>
<keyword evidence="10" id="KW-1185">Reference proteome</keyword>
<reference evidence="9 10" key="1">
    <citation type="submission" date="2022-11" db="EMBL/GenBank/DDBJ databases">
        <title>Minimal conservation of predation-associated metabolite biosynthetic gene clusters underscores biosynthetic potential of Myxococcota including descriptions for ten novel species: Archangium lansinium sp. nov., Myxococcus landrumus sp. nov., Nannocystis bai.</title>
        <authorList>
            <person name="Ahearne A."/>
            <person name="Stevens C."/>
            <person name="Dowd S."/>
        </authorList>
    </citation>
    <scope>NUCLEOTIDE SEQUENCE [LARGE SCALE GENOMIC DNA]</scope>
    <source>
        <strain evidence="9 10">NCELM</strain>
    </source>
</reference>
<dbReference type="InterPro" id="IPR052542">
    <property type="entry name" value="Cholesterol_Oxidase"/>
</dbReference>
<keyword evidence="4" id="KW-0274">FAD</keyword>
<accession>A0ABT5BFI0</accession>
<gene>
    <name evidence="9" type="ORF">POL58_31770</name>
</gene>
<evidence type="ECO:0000256" key="3">
    <source>
        <dbReference type="ARBA" id="ARBA00022630"/>
    </source>
</evidence>
<keyword evidence="3" id="KW-0285">Flavoprotein</keyword>
<dbReference type="PROSITE" id="PS51635">
    <property type="entry name" value="PNPLA"/>
    <property type="match status" value="1"/>
</dbReference>
<evidence type="ECO:0000313" key="9">
    <source>
        <dbReference type="EMBL" id="MDC0672370.1"/>
    </source>
</evidence>
<evidence type="ECO:0000256" key="7">
    <source>
        <dbReference type="PROSITE-ProRule" id="PRU01161"/>
    </source>
</evidence>
<dbReference type="Proteomes" id="UP001217838">
    <property type="component" value="Unassembled WGS sequence"/>
</dbReference>
<dbReference type="InterPro" id="IPR016035">
    <property type="entry name" value="Acyl_Trfase/lysoPLipase"/>
</dbReference>
<dbReference type="RefSeq" id="WP_272003987.1">
    <property type="nucleotide sequence ID" value="NZ_JAQNDN010000019.1"/>
</dbReference>
<comment type="cofactor">
    <cofactor evidence="1">
        <name>FAD</name>
        <dbReference type="ChEBI" id="CHEBI:57692"/>
    </cofactor>
</comment>
<evidence type="ECO:0000256" key="1">
    <source>
        <dbReference type="ARBA" id="ARBA00001974"/>
    </source>
</evidence>
<feature type="domain" description="PNPLA" evidence="8">
    <location>
        <begin position="10"/>
        <end position="179"/>
    </location>
</feature>
<comment type="caution">
    <text evidence="9">The sequence shown here is derived from an EMBL/GenBank/DDBJ whole genome shotgun (WGS) entry which is preliminary data.</text>
</comment>
<dbReference type="SUPFAM" id="SSF52151">
    <property type="entry name" value="FabD/lysophospholipase-like"/>
    <property type="match status" value="1"/>
</dbReference>
<dbReference type="PANTHER" id="PTHR47470">
    <property type="entry name" value="CHOLESTEROL OXIDASE"/>
    <property type="match status" value="1"/>
</dbReference>
<evidence type="ECO:0000256" key="6">
    <source>
        <dbReference type="ARBA" id="ARBA00023098"/>
    </source>
</evidence>
<evidence type="ECO:0000256" key="5">
    <source>
        <dbReference type="ARBA" id="ARBA00023002"/>
    </source>
</evidence>